<sequence>MSSAKPELCVDLNGSTLAWSEGKSSRKYVFQVSTVLGLQLLLQADAQDTSRDWFSSIDHAIHRLAETINQGSPFHSPHGEKPRKANLTRSKSTKGEFFFPPWGS</sequence>
<evidence type="ECO:0000259" key="1">
    <source>
        <dbReference type="PROSITE" id="PS50003"/>
    </source>
</evidence>
<dbReference type="Proteomes" id="UP000677054">
    <property type="component" value="Unassembled WGS sequence"/>
</dbReference>
<organism evidence="2">
    <name type="scientific">Darwinula stevensoni</name>
    <dbReference type="NCBI Taxonomy" id="69355"/>
    <lineage>
        <taxon>Eukaryota</taxon>
        <taxon>Metazoa</taxon>
        <taxon>Ecdysozoa</taxon>
        <taxon>Arthropoda</taxon>
        <taxon>Crustacea</taxon>
        <taxon>Oligostraca</taxon>
        <taxon>Ostracoda</taxon>
        <taxon>Podocopa</taxon>
        <taxon>Podocopida</taxon>
        <taxon>Darwinulocopina</taxon>
        <taxon>Darwinuloidea</taxon>
        <taxon>Darwinulidae</taxon>
        <taxon>Darwinula</taxon>
    </lineage>
</organism>
<evidence type="ECO:0000313" key="2">
    <source>
        <dbReference type="EMBL" id="CAD7255129.1"/>
    </source>
</evidence>
<dbReference type="InterPro" id="IPR001849">
    <property type="entry name" value="PH_domain"/>
</dbReference>
<accession>A0A7R9AJ50</accession>
<dbReference type="AlphaFoldDB" id="A0A7R9AJ50"/>
<dbReference type="EMBL" id="LR917486">
    <property type="protein sequence ID" value="CAD7255129.1"/>
    <property type="molecule type" value="Genomic_DNA"/>
</dbReference>
<proteinExistence type="predicted"/>
<dbReference type="EMBL" id="CAJPEV010017968">
    <property type="protein sequence ID" value="CAG0907596.1"/>
    <property type="molecule type" value="Genomic_DNA"/>
</dbReference>
<name>A0A7R9AJ50_9CRUS</name>
<gene>
    <name evidence="2" type="ORF">DSTB1V02_LOCUS14874</name>
</gene>
<feature type="non-terminal residue" evidence="2">
    <location>
        <position position="104"/>
    </location>
</feature>
<keyword evidence="3" id="KW-1185">Reference proteome</keyword>
<dbReference type="Gene3D" id="2.30.29.30">
    <property type="entry name" value="Pleckstrin-homology domain (PH domain)/Phosphotyrosine-binding domain (PTB)"/>
    <property type="match status" value="1"/>
</dbReference>
<protein>
    <recommendedName>
        <fullName evidence="1">PH domain-containing protein</fullName>
    </recommendedName>
</protein>
<evidence type="ECO:0000313" key="3">
    <source>
        <dbReference type="Proteomes" id="UP000677054"/>
    </source>
</evidence>
<dbReference type="InterPro" id="IPR011993">
    <property type="entry name" value="PH-like_dom_sf"/>
</dbReference>
<dbReference type="PROSITE" id="PS50003">
    <property type="entry name" value="PH_DOMAIN"/>
    <property type="match status" value="1"/>
</dbReference>
<feature type="domain" description="PH" evidence="1">
    <location>
        <begin position="1"/>
        <end position="62"/>
    </location>
</feature>
<reference evidence="2" key="1">
    <citation type="submission" date="2020-11" db="EMBL/GenBank/DDBJ databases">
        <authorList>
            <person name="Tran Van P."/>
        </authorList>
    </citation>
    <scope>NUCLEOTIDE SEQUENCE</scope>
</reference>
<dbReference type="SUPFAM" id="SSF50729">
    <property type="entry name" value="PH domain-like"/>
    <property type="match status" value="1"/>
</dbReference>